<dbReference type="EMBL" id="VKHS01001129">
    <property type="protein sequence ID" value="MBB0232732.1"/>
    <property type="molecule type" value="Genomic_DNA"/>
</dbReference>
<dbReference type="RefSeq" id="WP_182667255.1">
    <property type="nucleotide sequence ID" value="NZ_VKHS01001129.1"/>
</dbReference>
<organism evidence="2 3">
    <name type="scientific">Streptomyces calidiresistens</name>
    <dbReference type="NCBI Taxonomy" id="1485586"/>
    <lineage>
        <taxon>Bacteria</taxon>
        <taxon>Bacillati</taxon>
        <taxon>Actinomycetota</taxon>
        <taxon>Actinomycetes</taxon>
        <taxon>Kitasatosporales</taxon>
        <taxon>Streptomycetaceae</taxon>
        <taxon>Streptomyces</taxon>
    </lineage>
</organism>
<keyword evidence="3" id="KW-1185">Reference proteome</keyword>
<sequence>MATRTTPVTVTDAEATAADPRTRRRRLRRERIAYTLTTPALALAPHVDGLWHGHAAAALIGAAGAAWLHRAARPA</sequence>
<accession>A0A7W3XZB4</accession>
<evidence type="ECO:0000313" key="2">
    <source>
        <dbReference type="EMBL" id="MBB0232732.1"/>
    </source>
</evidence>
<feature type="compositionally biased region" description="Low complexity" evidence="1">
    <location>
        <begin position="1"/>
        <end position="19"/>
    </location>
</feature>
<feature type="region of interest" description="Disordered" evidence="1">
    <location>
        <begin position="1"/>
        <end position="22"/>
    </location>
</feature>
<evidence type="ECO:0000256" key="1">
    <source>
        <dbReference type="SAM" id="MobiDB-lite"/>
    </source>
</evidence>
<dbReference type="Proteomes" id="UP000530234">
    <property type="component" value="Unassembled WGS sequence"/>
</dbReference>
<feature type="non-terminal residue" evidence="2">
    <location>
        <position position="75"/>
    </location>
</feature>
<evidence type="ECO:0000313" key="3">
    <source>
        <dbReference type="Proteomes" id="UP000530234"/>
    </source>
</evidence>
<comment type="caution">
    <text evidence="2">The sequence shown here is derived from an EMBL/GenBank/DDBJ whole genome shotgun (WGS) entry which is preliminary data.</text>
</comment>
<reference evidence="3" key="1">
    <citation type="submission" date="2019-10" db="EMBL/GenBank/DDBJ databases">
        <title>Streptomyces sp. nov., a novel actinobacterium isolated from alkaline environment.</title>
        <authorList>
            <person name="Golinska P."/>
        </authorList>
    </citation>
    <scope>NUCLEOTIDE SEQUENCE [LARGE SCALE GENOMIC DNA]</scope>
    <source>
        <strain evidence="3">DSM 42108</strain>
    </source>
</reference>
<protein>
    <submittedName>
        <fullName evidence="2">Uncharacterized protein</fullName>
    </submittedName>
</protein>
<proteinExistence type="predicted"/>
<dbReference type="AlphaFoldDB" id="A0A7W3XZB4"/>
<gene>
    <name evidence="2" type="ORF">FOE67_25390</name>
</gene>
<name>A0A7W3XZB4_9ACTN</name>